<dbReference type="CDD" id="cd06223">
    <property type="entry name" value="PRTases_typeI"/>
    <property type="match status" value="1"/>
</dbReference>
<keyword evidence="2" id="KW-0808">Transferase</keyword>
<dbReference type="Gene3D" id="3.30.1310.20">
    <property type="entry name" value="PRTase-like"/>
    <property type="match status" value="1"/>
</dbReference>
<name>A0A839Z0M5_9SPHN</name>
<protein>
    <submittedName>
        <fullName evidence="2">Putative phosphoribosyl transferase</fullName>
    </submittedName>
</protein>
<dbReference type="RefSeq" id="WP_183934181.1">
    <property type="nucleotide sequence ID" value="NZ_JACICF010000002.1"/>
</dbReference>
<dbReference type="SUPFAM" id="SSF53271">
    <property type="entry name" value="PRTase-like"/>
    <property type="match status" value="1"/>
</dbReference>
<dbReference type="InterPro" id="IPR029057">
    <property type="entry name" value="PRTase-like"/>
</dbReference>
<dbReference type="InterPro" id="IPR000836">
    <property type="entry name" value="PRTase_dom"/>
</dbReference>
<dbReference type="AlphaFoldDB" id="A0A839Z0M5"/>
<proteinExistence type="predicted"/>
<evidence type="ECO:0000313" key="3">
    <source>
        <dbReference type="Proteomes" id="UP000578569"/>
    </source>
</evidence>
<evidence type="ECO:0000259" key="1">
    <source>
        <dbReference type="Pfam" id="PF00156"/>
    </source>
</evidence>
<dbReference type="Gene3D" id="3.40.50.2020">
    <property type="match status" value="1"/>
</dbReference>
<evidence type="ECO:0000313" key="2">
    <source>
        <dbReference type="EMBL" id="MBB3764816.1"/>
    </source>
</evidence>
<dbReference type="GO" id="GO:0016740">
    <property type="term" value="F:transferase activity"/>
    <property type="evidence" value="ECO:0007669"/>
    <property type="project" value="UniProtKB-KW"/>
</dbReference>
<reference evidence="2 3" key="1">
    <citation type="submission" date="2020-08" db="EMBL/GenBank/DDBJ databases">
        <title>Genomic Encyclopedia of Type Strains, Phase IV (KMG-IV): sequencing the most valuable type-strain genomes for metagenomic binning, comparative biology and taxonomic classification.</title>
        <authorList>
            <person name="Goeker M."/>
        </authorList>
    </citation>
    <scope>NUCLEOTIDE SEQUENCE [LARGE SCALE GENOMIC DNA]</scope>
    <source>
        <strain evidence="2 3">DSM 24194</strain>
    </source>
</reference>
<organism evidence="2 3">
    <name type="scientific">Sphingomicrobium lutaoense</name>
    <dbReference type="NCBI Taxonomy" id="515949"/>
    <lineage>
        <taxon>Bacteria</taxon>
        <taxon>Pseudomonadati</taxon>
        <taxon>Pseudomonadota</taxon>
        <taxon>Alphaproteobacteria</taxon>
        <taxon>Sphingomonadales</taxon>
        <taxon>Sphingomonadaceae</taxon>
        <taxon>Sphingomicrobium</taxon>
    </lineage>
</organism>
<dbReference type="Pfam" id="PF00156">
    <property type="entry name" value="Pribosyltran"/>
    <property type="match status" value="1"/>
</dbReference>
<gene>
    <name evidence="2" type="ORF">FHS50_001878</name>
</gene>
<keyword evidence="3" id="KW-1185">Reference proteome</keyword>
<comment type="caution">
    <text evidence="2">The sequence shown here is derived from an EMBL/GenBank/DDBJ whole genome shotgun (WGS) entry which is preliminary data.</text>
</comment>
<sequence>MGREPLFADRREAGRALAERLSAFARRRPVILALPRGGVPVAFEVARALEAPLDLLIVRKIGLPGHEEYGIGAVVDGASPQVVMNDDLVARLRPDLDAVRRTIQREMQEIERRRSVYLAGREPIDLAGRVVIIVDDGIATGGTVRAALKAVRKNDPDALILAVPLAPPDMIIELTRDCDLFVHLEAPHPFDAVGAHYRDFRQVGDEEVIALLDEAKQFAPDALAAS</sequence>
<feature type="domain" description="Phosphoribosyltransferase" evidence="1">
    <location>
        <begin position="12"/>
        <end position="168"/>
    </location>
</feature>
<dbReference type="EMBL" id="JACICF010000002">
    <property type="protein sequence ID" value="MBB3764816.1"/>
    <property type="molecule type" value="Genomic_DNA"/>
</dbReference>
<accession>A0A839Z0M5</accession>
<dbReference type="Proteomes" id="UP000578569">
    <property type="component" value="Unassembled WGS sequence"/>
</dbReference>